<proteinExistence type="predicted"/>
<accession>A0ABN9RBC2</accession>
<feature type="signal peptide" evidence="1">
    <location>
        <begin position="1"/>
        <end position="21"/>
    </location>
</feature>
<evidence type="ECO:0000256" key="1">
    <source>
        <dbReference type="SAM" id="SignalP"/>
    </source>
</evidence>
<sequence length="78" mass="9033">MSLLVSLASVLHFSTLLHVPALPVRWGRKCISRSLGGINFVLKRTANFFTMCTMDEDLEYIRRKREQLGKKTEHRTAR</sequence>
<evidence type="ECO:0000313" key="3">
    <source>
        <dbReference type="Proteomes" id="UP001189429"/>
    </source>
</evidence>
<keyword evidence="3" id="KW-1185">Reference proteome</keyword>
<keyword evidence="1" id="KW-0732">Signal</keyword>
<gene>
    <name evidence="2" type="ORF">PCOR1329_LOCUS19287</name>
</gene>
<organism evidence="2 3">
    <name type="scientific">Prorocentrum cordatum</name>
    <dbReference type="NCBI Taxonomy" id="2364126"/>
    <lineage>
        <taxon>Eukaryota</taxon>
        <taxon>Sar</taxon>
        <taxon>Alveolata</taxon>
        <taxon>Dinophyceae</taxon>
        <taxon>Prorocentrales</taxon>
        <taxon>Prorocentraceae</taxon>
        <taxon>Prorocentrum</taxon>
    </lineage>
</organism>
<comment type="caution">
    <text evidence="2">The sequence shown here is derived from an EMBL/GenBank/DDBJ whole genome shotgun (WGS) entry which is preliminary data.</text>
</comment>
<feature type="chain" id="PRO_5047160136" description="Secreted protein" evidence="1">
    <location>
        <begin position="22"/>
        <end position="78"/>
    </location>
</feature>
<reference evidence="2" key="1">
    <citation type="submission" date="2023-10" db="EMBL/GenBank/DDBJ databases">
        <authorList>
            <person name="Chen Y."/>
            <person name="Shah S."/>
            <person name="Dougan E. K."/>
            <person name="Thang M."/>
            <person name="Chan C."/>
        </authorList>
    </citation>
    <scope>NUCLEOTIDE SEQUENCE [LARGE SCALE GENOMIC DNA]</scope>
</reference>
<protein>
    <recommendedName>
        <fullName evidence="4">Secreted protein</fullName>
    </recommendedName>
</protein>
<dbReference type="EMBL" id="CAUYUJ010006145">
    <property type="protein sequence ID" value="CAK0816263.1"/>
    <property type="molecule type" value="Genomic_DNA"/>
</dbReference>
<evidence type="ECO:0008006" key="4">
    <source>
        <dbReference type="Google" id="ProtNLM"/>
    </source>
</evidence>
<feature type="non-terminal residue" evidence="2">
    <location>
        <position position="78"/>
    </location>
</feature>
<evidence type="ECO:0000313" key="2">
    <source>
        <dbReference type="EMBL" id="CAK0816263.1"/>
    </source>
</evidence>
<name>A0ABN9RBC2_9DINO</name>
<dbReference type="Proteomes" id="UP001189429">
    <property type="component" value="Unassembled WGS sequence"/>
</dbReference>